<organism evidence="1 2">
    <name type="scientific">Flavobacterium anhuiense</name>
    <dbReference type="NCBI Taxonomy" id="459526"/>
    <lineage>
        <taxon>Bacteria</taxon>
        <taxon>Pseudomonadati</taxon>
        <taxon>Bacteroidota</taxon>
        <taxon>Flavobacteriia</taxon>
        <taxon>Flavobacteriales</taxon>
        <taxon>Flavobacteriaceae</taxon>
        <taxon>Flavobacterium</taxon>
    </lineage>
</organism>
<evidence type="ECO:0000313" key="1">
    <source>
        <dbReference type="EMBL" id="RYJ40854.1"/>
    </source>
</evidence>
<evidence type="ECO:0000313" key="2">
    <source>
        <dbReference type="Proteomes" id="UP000290433"/>
    </source>
</evidence>
<dbReference type="EMBL" id="JUIV01000001">
    <property type="protein sequence ID" value="RYJ40854.1"/>
    <property type="molecule type" value="Genomic_DNA"/>
</dbReference>
<comment type="caution">
    <text evidence="1">The sequence shown here is derived from an EMBL/GenBank/DDBJ whole genome shotgun (WGS) entry which is preliminary data.</text>
</comment>
<reference evidence="1 2" key="1">
    <citation type="submission" date="2014-12" db="EMBL/GenBank/DDBJ databases">
        <title>Genome sequence of Flavobacterium anhuiense RCM74.</title>
        <authorList>
            <person name="Kim J.F."/>
            <person name="Song J.Y."/>
            <person name="Kwak M.-J."/>
            <person name="Lee S.-W."/>
        </authorList>
    </citation>
    <scope>NUCLEOTIDE SEQUENCE [LARGE SCALE GENOMIC DNA]</scope>
    <source>
        <strain evidence="1 2">RCM74</strain>
    </source>
</reference>
<dbReference type="AlphaFoldDB" id="A0A444W4W7"/>
<sequence length="37" mass="4308">MKLLKGISTGLSIIYKLTLLLVRQDTAFLKIFRKKEK</sequence>
<protein>
    <submittedName>
        <fullName evidence="1">Uncharacterized protein</fullName>
    </submittedName>
</protein>
<dbReference type="Proteomes" id="UP000290433">
    <property type="component" value="Unassembled WGS sequence"/>
</dbReference>
<name>A0A444W4W7_9FLAO</name>
<accession>A0A444W4W7</accession>
<gene>
    <name evidence="1" type="ORF">NU08_0291</name>
</gene>
<proteinExistence type="predicted"/>